<accession>A0A2I5TPA1</accession>
<dbReference type="KEGG" id="sera:Ser39006_021100"/>
<dbReference type="EMBL" id="CP025085">
    <property type="protein sequence ID" value="AUH02069.1"/>
    <property type="molecule type" value="Genomic_DNA"/>
</dbReference>
<evidence type="ECO:0000313" key="3">
    <source>
        <dbReference type="EMBL" id="AUH06390.1"/>
    </source>
</evidence>
<evidence type="ECO:0000313" key="2">
    <source>
        <dbReference type="EMBL" id="AUH02069.1"/>
    </source>
</evidence>
<dbReference type="OrthoDB" id="529575at2"/>
<reference evidence="3 4" key="1">
    <citation type="journal article" date="2013" name="Genome Announc.">
        <title>Draft genome sequence of Serratia sp. strain ATCC 39006, a model bacterium for analysis of the biosynthesis and regulation of prodigiosin, a carbapenem, and gas vesicles.</title>
        <authorList>
            <person name="Fineran P.C."/>
            <person name="Iglesias Cans M.C."/>
            <person name="Ramsay J.P."/>
            <person name="Wilf N.M."/>
            <person name="Cossyleon D."/>
            <person name="McNeil M.B."/>
            <person name="Williamson N.R."/>
            <person name="Monson R.E."/>
            <person name="Becher S.A."/>
            <person name="Stanton J.A."/>
            <person name="Brugger K."/>
            <person name="Brown S.D."/>
            <person name="Salmond G.P."/>
        </authorList>
    </citation>
    <scope>NUCLEOTIDE SEQUENCE [LARGE SCALE GENOMIC DNA]</scope>
    <source>
        <strain evidence="3">ATCC 39006</strain>
        <strain evidence="4">ATCC 39006 / SC 11482</strain>
    </source>
</reference>
<dbReference type="InterPro" id="IPR003615">
    <property type="entry name" value="HNH_nuc"/>
</dbReference>
<dbReference type="KEGG" id="serq:CWC46_21105"/>
<dbReference type="Proteomes" id="UP000017700">
    <property type="component" value="Chromosome"/>
</dbReference>
<dbReference type="Pfam" id="PF13391">
    <property type="entry name" value="HNH_2"/>
    <property type="match status" value="1"/>
</dbReference>
<gene>
    <name evidence="2" type="ORF">CWC46_21105</name>
    <name evidence="3" type="ORF">Ser39006_021100</name>
</gene>
<sequence length="311" mass="36105">MEKATAIYKNIGYETMQYLHESFVNSVLYDINEKGCYQKLELDNGCSIRFTKWRGGVMPFYIILFNPKGKYIFELDLSMIIYNNEIYEWHLKPPQNKTTLNVVSKEMNGVIKLPKEYINHVKNLKKIISSGTNTPKNGFYFLSNASWDSLTINLLKLISSVFNGHKLLGLTINSQFIETKEAPNDNIDEYQNQRRHPRKGQTQLKQRLLEVYDAICCITGCSTLEVLEAAHILSHADSGVNDSENALLLRADIHILFDRNLLKISPKSLKLFLDKSLKDTEYWNLNGKLLRKRNDGRRPSFEYLNIRWENN</sequence>
<proteinExistence type="predicted"/>
<evidence type="ECO:0000313" key="5">
    <source>
        <dbReference type="Proteomes" id="UP000233778"/>
    </source>
</evidence>
<evidence type="ECO:0000259" key="1">
    <source>
        <dbReference type="Pfam" id="PF13391"/>
    </source>
</evidence>
<feature type="domain" description="HNH nuclease" evidence="1">
    <location>
        <begin position="216"/>
        <end position="262"/>
    </location>
</feature>
<protein>
    <recommendedName>
        <fullName evidence="1">HNH nuclease domain-containing protein</fullName>
    </recommendedName>
</protein>
<evidence type="ECO:0000313" key="4">
    <source>
        <dbReference type="Proteomes" id="UP000017700"/>
    </source>
</evidence>
<reference evidence="3" key="2">
    <citation type="submission" date="2013-09" db="EMBL/GenBank/DDBJ databases">
        <authorList>
            <person name="Wang G."/>
            <person name="Yang Y."/>
            <person name="Su Y."/>
        </authorList>
    </citation>
    <scope>NUCLEOTIDE SEQUENCE</scope>
    <source>
        <strain evidence="3">ATCC 39006</strain>
    </source>
</reference>
<dbReference type="EMBL" id="CP025084">
    <property type="protein sequence ID" value="AUH06390.1"/>
    <property type="molecule type" value="Genomic_DNA"/>
</dbReference>
<reference evidence="3" key="4">
    <citation type="submission" date="2017-11" db="EMBL/GenBank/DDBJ databases">
        <title>Complete genome sequence of Serratia sp. ATCC 39006.</title>
        <authorList>
            <person name="Hampton H.G."/>
            <person name="Jackson S.A."/>
            <person name="Jauregui R."/>
            <person name="Poulter G.T.M."/>
            <person name="Salmond G.P.C."/>
            <person name="Fineran P.C."/>
        </authorList>
    </citation>
    <scope>NUCLEOTIDE SEQUENCE</scope>
    <source>
        <strain evidence="3">ATCC 39006</strain>
    </source>
</reference>
<organism evidence="3 4">
    <name type="scientific">Serratia sp. (strain ATCC 39006)</name>
    <name type="common">Prodigiosinella confusarubida</name>
    <dbReference type="NCBI Taxonomy" id="104623"/>
    <lineage>
        <taxon>Bacteria</taxon>
        <taxon>Pseudomonadati</taxon>
        <taxon>Pseudomonadota</taxon>
        <taxon>Gammaproteobacteria</taxon>
        <taxon>Enterobacterales</taxon>
        <taxon>Pectobacteriaceae</taxon>
        <taxon>Prodigiosinella</taxon>
    </lineage>
</organism>
<dbReference type="RefSeq" id="WP_021014558.1">
    <property type="nucleotide sequence ID" value="NZ_CP025084.1"/>
</dbReference>
<reference evidence="2 5" key="3">
    <citation type="submission" date="2017-11" db="EMBL/GenBank/DDBJ databases">
        <title>Complete genome sequence of Serratia sp. ATCC 39006 LacA.</title>
        <authorList>
            <person name="Hampton H.G."/>
            <person name="Jackson S.A."/>
            <person name="Jauregui R."/>
            <person name="Poulter G.T.M."/>
            <person name="Salmond G.P.C."/>
            <person name="Fineran P.C."/>
        </authorList>
    </citation>
    <scope>NUCLEOTIDE SEQUENCE [LARGE SCALE GENOMIC DNA]</scope>
    <source>
        <strain evidence="2 5">ATCC 39006</strain>
    </source>
</reference>
<dbReference type="AlphaFoldDB" id="A0A2I5TPA1"/>
<dbReference type="Proteomes" id="UP000233778">
    <property type="component" value="Chromosome"/>
</dbReference>
<keyword evidence="4" id="KW-1185">Reference proteome</keyword>
<name>A0A2I5TPA1_SERS3</name>